<dbReference type="InterPro" id="IPR050468">
    <property type="entry name" value="Cuticle_Struct_Prot"/>
</dbReference>
<dbReference type="GO" id="GO:0062129">
    <property type="term" value="C:chitin-based extracellular matrix"/>
    <property type="evidence" value="ECO:0007669"/>
    <property type="project" value="TreeGrafter"/>
</dbReference>
<dbReference type="Proteomes" id="UP000092462">
    <property type="component" value="Unassembled WGS sequence"/>
</dbReference>
<evidence type="ECO:0000256" key="2">
    <source>
        <dbReference type="SAM" id="SignalP"/>
    </source>
</evidence>
<dbReference type="AlphaFoldDB" id="A0A1B0D0S2"/>
<feature type="chain" id="PRO_5043870431" description="Cuticular protein" evidence="2">
    <location>
        <begin position="21"/>
        <end position="474"/>
    </location>
</feature>
<dbReference type="InterPro" id="IPR000618">
    <property type="entry name" value="Insect_cuticle"/>
</dbReference>
<dbReference type="VEuPathDB" id="VectorBase:PPAPM1_003237"/>
<dbReference type="VEuPathDB" id="VectorBase:PPAI000944"/>
<dbReference type="PROSITE" id="PS51155">
    <property type="entry name" value="CHIT_BIND_RR_2"/>
    <property type="match status" value="3"/>
</dbReference>
<feature type="region of interest" description="Disordered" evidence="1">
    <location>
        <begin position="285"/>
        <end position="439"/>
    </location>
</feature>
<dbReference type="KEGG" id="ppap:129804221"/>
<evidence type="ECO:0000313" key="3">
    <source>
        <dbReference type="EnsemblMetazoa" id="PPAI000944-PA"/>
    </source>
</evidence>
<evidence type="ECO:0008006" key="5">
    <source>
        <dbReference type="Google" id="ProtNLM"/>
    </source>
</evidence>
<evidence type="ECO:0000313" key="4">
    <source>
        <dbReference type="Proteomes" id="UP000092462"/>
    </source>
</evidence>
<feature type="region of interest" description="Disordered" evidence="1">
    <location>
        <begin position="452"/>
        <end position="474"/>
    </location>
</feature>
<dbReference type="PANTHER" id="PTHR10380:SF235">
    <property type="entry name" value="CUTICULAR PROTEIN 73D, ISOFORM B"/>
    <property type="match status" value="1"/>
</dbReference>
<organism evidence="3 4">
    <name type="scientific">Phlebotomus papatasi</name>
    <name type="common">Sandfly</name>
    <dbReference type="NCBI Taxonomy" id="29031"/>
    <lineage>
        <taxon>Eukaryota</taxon>
        <taxon>Metazoa</taxon>
        <taxon>Ecdysozoa</taxon>
        <taxon>Arthropoda</taxon>
        <taxon>Hexapoda</taxon>
        <taxon>Insecta</taxon>
        <taxon>Pterygota</taxon>
        <taxon>Neoptera</taxon>
        <taxon>Endopterygota</taxon>
        <taxon>Diptera</taxon>
        <taxon>Nematocera</taxon>
        <taxon>Psychodoidea</taxon>
        <taxon>Psychodidae</taxon>
        <taxon>Phlebotomus</taxon>
        <taxon>Phlebotomus</taxon>
    </lineage>
</organism>
<feature type="compositionally biased region" description="Pro residues" evidence="1">
    <location>
        <begin position="369"/>
        <end position="380"/>
    </location>
</feature>
<dbReference type="GO" id="GO:0008010">
    <property type="term" value="F:structural constituent of chitin-based larval cuticle"/>
    <property type="evidence" value="ECO:0007669"/>
    <property type="project" value="TreeGrafter"/>
</dbReference>
<keyword evidence="4" id="KW-1185">Reference proteome</keyword>
<keyword evidence="2" id="KW-0732">Signal</keyword>
<accession>A0A1B0D0S2</accession>
<feature type="compositionally biased region" description="Basic and acidic residues" evidence="1">
    <location>
        <begin position="288"/>
        <end position="298"/>
    </location>
</feature>
<dbReference type="Pfam" id="PF00379">
    <property type="entry name" value="Chitin_bind_4"/>
    <property type="match status" value="3"/>
</dbReference>
<evidence type="ECO:0000256" key="1">
    <source>
        <dbReference type="SAM" id="MobiDB-lite"/>
    </source>
</evidence>
<dbReference type="EMBL" id="AJVK01021639">
    <property type="status" value="NOT_ANNOTATED_CDS"/>
    <property type="molecule type" value="Genomic_DNA"/>
</dbReference>
<protein>
    <recommendedName>
        <fullName evidence="5">Cuticular protein</fullName>
    </recommendedName>
</protein>
<dbReference type="GeneID" id="129804221"/>
<dbReference type="PANTHER" id="PTHR10380">
    <property type="entry name" value="CUTICLE PROTEIN"/>
    <property type="match status" value="1"/>
</dbReference>
<feature type="region of interest" description="Disordered" evidence="1">
    <location>
        <begin position="203"/>
        <end position="232"/>
    </location>
</feature>
<dbReference type="EnsemblMetazoa" id="PPAI000944-RA">
    <property type="protein sequence ID" value="PPAI000944-PA"/>
    <property type="gene ID" value="PPAI000944"/>
</dbReference>
<dbReference type="RefSeq" id="XP_055707313.1">
    <property type="nucleotide sequence ID" value="XM_055851338.1"/>
</dbReference>
<sequence length="474" mass="51020">MRGLLVIFLVILCQISSVFPDAATDFNNVNPDGSFNFGLSTNDNGGHYHMASGNPKTIIRGRYGSRNPSTRRIEETVYTAGPRGFRARGPSIARKMDLSQIRRGPIGSPDDPLADPFDDPSYSFGFKTPTYTRQEDADPNGRVKGLYSFVDDVGEKHLVRYAAGKDEGFNVINSFPDAPNYVKYSSQLYKSPNKRARGRIAMQRGPGGQYNFISSGPDQRRSESSGPDGIVRGSYSYLDDKGVQRTVQYIAGAGIGYKIVQSTTGPGTHNLPRPAIPEFGVLTPESNDLGRDTPHFNDDGVFTTASTGHGVTPRPSRPSPRPTLGSPSLGDVGGYGDNDLGDDGPAFFDGNNNAYDNVPDGRDPNAIVPLPPRSGRPPYRPRGRGSTPARRSSEEDDYTDLPGVTPSIIDATGTDLGDEDGFGPGPNPSFDRDRPPLPSGVAVRAHVQNIDLIPEGGRPPSPGEALLLDEQRNL</sequence>
<dbReference type="OrthoDB" id="8196648at2759"/>
<name>A0A1B0D0S2_PHLPP</name>
<dbReference type="CTD" id="39897"/>
<proteinExistence type="predicted"/>
<reference evidence="3" key="1">
    <citation type="submission" date="2022-08" db="UniProtKB">
        <authorList>
            <consortium name="EnsemblMetazoa"/>
        </authorList>
    </citation>
    <scope>IDENTIFICATION</scope>
    <source>
        <strain evidence="3">Israel</strain>
    </source>
</reference>
<feature type="signal peptide" evidence="2">
    <location>
        <begin position="1"/>
        <end position="20"/>
    </location>
</feature>